<keyword evidence="2" id="KW-0787">Thick filament</keyword>
<dbReference type="InterPro" id="IPR036179">
    <property type="entry name" value="Ig-like_dom_sf"/>
</dbReference>
<evidence type="ECO:0000313" key="13">
    <source>
        <dbReference type="EMBL" id="KAG8442145.1"/>
    </source>
</evidence>
<evidence type="ECO:0000256" key="5">
    <source>
        <dbReference type="ARBA" id="ARBA00022737"/>
    </source>
</evidence>
<dbReference type="GO" id="GO:0031430">
    <property type="term" value="C:M band"/>
    <property type="evidence" value="ECO:0007669"/>
    <property type="project" value="TreeGrafter"/>
</dbReference>
<evidence type="ECO:0000256" key="6">
    <source>
        <dbReference type="ARBA" id="ARBA00023179"/>
    </source>
</evidence>
<evidence type="ECO:0000256" key="9">
    <source>
        <dbReference type="ARBA" id="ARBA00082259"/>
    </source>
</evidence>
<dbReference type="FunFam" id="2.60.40.10:FF:000069">
    <property type="entry name" value="Alpha-protein kinase 3"/>
    <property type="match status" value="1"/>
</dbReference>
<dbReference type="FunFam" id="2.60.40.10:FF:000467">
    <property type="entry name" value="Myomesin 1"/>
    <property type="match status" value="1"/>
</dbReference>
<evidence type="ECO:0000313" key="14">
    <source>
        <dbReference type="Proteomes" id="UP000812440"/>
    </source>
</evidence>
<keyword evidence="14" id="KW-1185">Reference proteome</keyword>
<name>A0A8T2JA72_9PIPI</name>
<dbReference type="CDD" id="cd00063">
    <property type="entry name" value="FN3"/>
    <property type="match status" value="5"/>
</dbReference>
<dbReference type="PANTHER" id="PTHR13817">
    <property type="entry name" value="TITIN"/>
    <property type="match status" value="1"/>
</dbReference>
<dbReference type="InterPro" id="IPR003599">
    <property type="entry name" value="Ig_sub"/>
</dbReference>
<dbReference type="PROSITE" id="PS50853">
    <property type="entry name" value="FN3"/>
    <property type="match status" value="5"/>
</dbReference>
<organism evidence="13 14">
    <name type="scientific">Hymenochirus boettgeri</name>
    <name type="common">Congo dwarf clawed frog</name>
    <dbReference type="NCBI Taxonomy" id="247094"/>
    <lineage>
        <taxon>Eukaryota</taxon>
        <taxon>Metazoa</taxon>
        <taxon>Chordata</taxon>
        <taxon>Craniata</taxon>
        <taxon>Vertebrata</taxon>
        <taxon>Euteleostomi</taxon>
        <taxon>Amphibia</taxon>
        <taxon>Batrachia</taxon>
        <taxon>Anura</taxon>
        <taxon>Pipoidea</taxon>
        <taxon>Pipidae</taxon>
        <taxon>Pipinae</taxon>
        <taxon>Hymenochirus</taxon>
    </lineage>
</organism>
<dbReference type="GO" id="GO:0045214">
    <property type="term" value="P:sarcomere organization"/>
    <property type="evidence" value="ECO:0007669"/>
    <property type="project" value="TreeGrafter"/>
</dbReference>
<feature type="domain" description="Fibronectin type-III" evidence="12">
    <location>
        <begin position="642"/>
        <end position="735"/>
    </location>
</feature>
<dbReference type="FunFam" id="2.60.40.10:FF:002172">
    <property type="entry name" value="Myomesin 1a (skelemin)"/>
    <property type="match status" value="2"/>
</dbReference>
<dbReference type="GO" id="GO:0032982">
    <property type="term" value="C:myosin filament"/>
    <property type="evidence" value="ECO:0007669"/>
    <property type="project" value="UniProtKB-KW"/>
</dbReference>
<keyword evidence="4" id="KW-0597">Phosphoprotein</keyword>
<evidence type="ECO:0000256" key="1">
    <source>
        <dbReference type="ARBA" id="ARBA00004496"/>
    </source>
</evidence>
<dbReference type="SUPFAM" id="SSF49265">
    <property type="entry name" value="Fibronectin type III"/>
    <property type="match status" value="3"/>
</dbReference>
<dbReference type="Pfam" id="PF07679">
    <property type="entry name" value="I-set"/>
    <property type="match status" value="4"/>
</dbReference>
<dbReference type="InterPro" id="IPR013783">
    <property type="entry name" value="Ig-like_fold"/>
</dbReference>
<comment type="subcellular location">
    <subcellularLocation>
        <location evidence="1">Cytoplasm</location>
    </subcellularLocation>
</comment>
<sequence length="1487" mass="167732">MSLPFYQKRHQHYDRGYRSTEIQSTLSQYQHEEKRRSASHSSHLGLKSSHAMIEDKSHTPSPRAKRSKHVTPFEDKENEQFDYVVPVFRGRHQNVSGITETEEQRIMETAGYVARRNLLSSGEGISVSRATSSSSQHSEQYQKKSRNVTIREKAEALALKKTIDDTEEFHRKINEDMLLHAPVFIIMPRSHTIWETQNVKFHCTVSGWPEPRVTWYKNNVPIDDQAHPEKYKIERAYGLHSLEIFKCDFEDTAQYHASAMNVKGENSAYASLVVKRYKGELDVTTPKSTPFSFSITPYGYASKFDIHFVDTFGVSFGREGETLSLGSTVIIHPTIKRYQPEIKWFRNGVPISPSKWTSMHWSGEHASLTLTHLNKEDEGLYTLRAIMGEYYDQYSAYVFVRDADAEVSGTPAAPLDVKCLDANKDYVIISWKQPAVDGGNPILGYFIDRCEVGTHHWTQCNDTPVKFARFPVTGLIEGRSYIFRVRAVNNAGISRPSRVSEPVAALDPADRARIKCRPSAPWTGQIIVTEEEPTEGVIPGPPSDLKITEATRNYVVLSWKPPGQRGHEGVMYYVEKCVAGTDNWQRVNTEIPVKSPRFALFDLAEGKSYNFRVRSCNSAGVGEPSEATEATVVGDKLDIPKPPSNIVPTRNTDTSVVLTWKESVDTRELVGYYIEASVPGSGHWEPCNNNPVKGTRFVCHGLVTGEKYIFRVRAVNAAGLSDYSSDSEAIEVKAAIANPSPPYDITLLESVRDCMVLGWKEPKFTGGLDIKGYYVDFREVIDGVPGKWIEANVKAVTDRAYRVLNLKENIIYQFQVSACNLSGVGTPSQPSKPFKCEEWTIAVPGPPHELTVREVRSHSMVLLWQPPVYNGRNPVTGFYIDIKEANGGNEHWRGVNEKPTANKYIKIENLEEGVQYVLRVRAVNQAGVGKASDLTDPVLAQTKPGTKEVEVIVDDDGVISLNFECDTLTPDSKFIWSKDYEGIEDSSRVSIETKGNRTKVIFKDPSEEDLGTYGCFVTETDGVSSSYTLDKDELKRLLQLSHDHKFPVIPLKSELAVEILEKGQVRFWMQAEKLSANGKANHVFNDKEIKDGEKYKMSIDRNTGIVQMVMEKLEDEDEGTYTFQLQDGKATNQSSLVLIGDVFDKLQKEARFQRHEWLRKQGPHFVEYLSWEVTPECNVLLKSKVANIKKETNISWYKDEMEIMEDEKHDFKDGVCTLLITEFTKKDAGVYEVILKDDRGKDKSVLKLMDSAFDDLVTAVCKVIAESASALKIQSNEEGIRLYSFVTYYMDDLKVSWCHNDAKIKYTDRVKTGVTGEMIWLQINEPTQNDKGKYVMELFDGKTTYTRNVDLSGQAFDEAYAEFQRLKQAAIAEKNRARVIGGLPDVVTIQEGKSLNLTCNIWGDPVPEVTWLKNERELIGDSHCILKFESGKYASFTITAVSTADSGKYAVRAKNKYGTEINDFTVSVYIPEDGEAEEEAKTDAKTK</sequence>
<keyword evidence="3" id="KW-0963">Cytoplasm</keyword>
<dbReference type="OrthoDB" id="8776562at2759"/>
<dbReference type="FunFam" id="2.60.40.10:FF:000179">
    <property type="entry name" value="Myomesin 2"/>
    <property type="match status" value="1"/>
</dbReference>
<feature type="domain" description="Ig-like" evidence="11">
    <location>
        <begin position="937"/>
        <end position="1030"/>
    </location>
</feature>
<dbReference type="InterPro" id="IPR003961">
    <property type="entry name" value="FN3_dom"/>
</dbReference>
<dbReference type="PRINTS" id="PR00014">
    <property type="entry name" value="FNTYPEIII"/>
</dbReference>
<dbReference type="FunFam" id="2.60.40.10:FF:000192">
    <property type="entry name" value="Myomesin 1"/>
    <property type="match status" value="1"/>
</dbReference>
<proteinExistence type="predicted"/>
<dbReference type="Pfam" id="PF00041">
    <property type="entry name" value="fn3"/>
    <property type="match status" value="5"/>
</dbReference>
<comment type="caution">
    <text evidence="13">The sequence shown here is derived from an EMBL/GenBank/DDBJ whole genome shotgun (WGS) entry which is preliminary data.</text>
</comment>
<keyword evidence="7" id="KW-0393">Immunoglobulin domain</keyword>
<dbReference type="GO" id="GO:0005198">
    <property type="term" value="F:structural molecule activity"/>
    <property type="evidence" value="ECO:0007669"/>
    <property type="project" value="UniProtKB-ARBA"/>
</dbReference>
<dbReference type="FunFam" id="2.60.40.10:FF:000124">
    <property type="entry name" value="Myomesin 1"/>
    <property type="match status" value="1"/>
</dbReference>
<dbReference type="GO" id="GO:0019900">
    <property type="term" value="F:kinase binding"/>
    <property type="evidence" value="ECO:0007669"/>
    <property type="project" value="TreeGrafter"/>
</dbReference>
<dbReference type="FunFam" id="2.60.40.10:FF:000233">
    <property type="entry name" value="Myomesin 1"/>
    <property type="match status" value="1"/>
</dbReference>
<dbReference type="CDD" id="cd20951">
    <property type="entry name" value="IgI_titin_I1-like"/>
    <property type="match status" value="1"/>
</dbReference>
<dbReference type="FunFam" id="2.60.40.10:FF:000134">
    <property type="entry name" value="Myomesin 1"/>
    <property type="match status" value="1"/>
</dbReference>
<dbReference type="SMART" id="SM00060">
    <property type="entry name" value="FN3"/>
    <property type="match status" value="5"/>
</dbReference>
<feature type="compositionally biased region" description="Polar residues" evidence="10">
    <location>
        <begin position="128"/>
        <end position="139"/>
    </location>
</feature>
<evidence type="ECO:0000259" key="12">
    <source>
        <dbReference type="PROSITE" id="PS50853"/>
    </source>
</evidence>
<keyword evidence="6" id="KW-0514">Muscle protein</keyword>
<evidence type="ECO:0000256" key="2">
    <source>
        <dbReference type="ARBA" id="ARBA00022433"/>
    </source>
</evidence>
<dbReference type="FunFam" id="2.60.40.10:FF:000029">
    <property type="entry name" value="Myomesin 1"/>
    <property type="match status" value="1"/>
</dbReference>
<dbReference type="InterPro" id="IPR003598">
    <property type="entry name" value="Ig_sub2"/>
</dbReference>
<dbReference type="PROSITE" id="PS50835">
    <property type="entry name" value="IG_LIKE"/>
    <property type="match status" value="3"/>
</dbReference>
<feature type="domain" description="Ig-like" evidence="11">
    <location>
        <begin position="182"/>
        <end position="273"/>
    </location>
</feature>
<dbReference type="FunFam" id="2.60.40.10:FF:000197">
    <property type="entry name" value="Myomesin 1"/>
    <property type="match status" value="1"/>
</dbReference>
<dbReference type="InterPro" id="IPR036116">
    <property type="entry name" value="FN3_sf"/>
</dbReference>
<reference evidence="13" key="1">
    <citation type="thesis" date="2020" institute="ProQuest LLC" country="789 East Eisenhower Parkway, Ann Arbor, MI, USA">
        <title>Comparative Genomics and Chromosome Evolution.</title>
        <authorList>
            <person name="Mudd A.B."/>
        </authorList>
    </citation>
    <scope>NUCLEOTIDE SEQUENCE</scope>
    <source>
        <strain evidence="13">Female2</strain>
        <tissue evidence="13">Blood</tissue>
    </source>
</reference>
<accession>A0A8T2JA72</accession>
<feature type="region of interest" description="Disordered" evidence="10">
    <location>
        <begin position="125"/>
        <end position="147"/>
    </location>
</feature>
<dbReference type="CDD" id="cd00096">
    <property type="entry name" value="Ig"/>
    <property type="match status" value="2"/>
</dbReference>
<dbReference type="SMART" id="SM00409">
    <property type="entry name" value="IG"/>
    <property type="match status" value="6"/>
</dbReference>
<feature type="region of interest" description="Disordered" evidence="10">
    <location>
        <begin position="52"/>
        <end position="71"/>
    </location>
</feature>
<dbReference type="InterPro" id="IPR007110">
    <property type="entry name" value="Ig-like_dom"/>
</dbReference>
<evidence type="ECO:0000256" key="7">
    <source>
        <dbReference type="ARBA" id="ARBA00023319"/>
    </source>
</evidence>
<dbReference type="PANTHER" id="PTHR13817:SF16">
    <property type="entry name" value="MYOMESIN-1"/>
    <property type="match status" value="1"/>
</dbReference>
<dbReference type="FunFam" id="2.60.40.10:FF:000222">
    <property type="entry name" value="Myomesin 1"/>
    <property type="match status" value="1"/>
</dbReference>
<evidence type="ECO:0000256" key="8">
    <source>
        <dbReference type="ARBA" id="ARBA00071829"/>
    </source>
</evidence>
<dbReference type="InterPro" id="IPR013098">
    <property type="entry name" value="Ig_I-set"/>
</dbReference>
<feature type="domain" description="Fibronectin type-III" evidence="12">
    <location>
        <begin position="741"/>
        <end position="839"/>
    </location>
</feature>
<evidence type="ECO:0000256" key="4">
    <source>
        <dbReference type="ARBA" id="ARBA00022553"/>
    </source>
</evidence>
<evidence type="ECO:0000259" key="11">
    <source>
        <dbReference type="PROSITE" id="PS50835"/>
    </source>
</evidence>
<evidence type="ECO:0000256" key="3">
    <source>
        <dbReference type="ARBA" id="ARBA00022490"/>
    </source>
</evidence>
<gene>
    <name evidence="13" type="ORF">GDO86_011081</name>
</gene>
<feature type="domain" description="Ig-like" evidence="11">
    <location>
        <begin position="1389"/>
        <end position="1467"/>
    </location>
</feature>
<dbReference type="InterPro" id="IPR050964">
    <property type="entry name" value="Striated_Muscle_Regulatory"/>
</dbReference>
<dbReference type="SUPFAM" id="SSF48726">
    <property type="entry name" value="Immunoglobulin"/>
    <property type="match status" value="6"/>
</dbReference>
<dbReference type="Gene3D" id="2.60.40.10">
    <property type="entry name" value="Immunoglobulins"/>
    <property type="match status" value="12"/>
</dbReference>
<feature type="domain" description="Fibronectin type-III" evidence="12">
    <location>
        <begin position="541"/>
        <end position="635"/>
    </location>
</feature>
<dbReference type="Proteomes" id="UP000812440">
    <property type="component" value="Chromosome 6"/>
</dbReference>
<feature type="domain" description="Fibronectin type-III" evidence="12">
    <location>
        <begin position="846"/>
        <end position="945"/>
    </location>
</feature>
<evidence type="ECO:0000256" key="10">
    <source>
        <dbReference type="SAM" id="MobiDB-lite"/>
    </source>
</evidence>
<dbReference type="EMBL" id="JAACNH010000005">
    <property type="protein sequence ID" value="KAG8442145.1"/>
    <property type="molecule type" value="Genomic_DNA"/>
</dbReference>
<keyword evidence="5" id="KW-0677">Repeat</keyword>
<feature type="domain" description="Fibronectin type-III" evidence="12">
    <location>
        <begin position="413"/>
        <end position="508"/>
    </location>
</feature>
<dbReference type="GO" id="GO:0042802">
    <property type="term" value="F:identical protein binding"/>
    <property type="evidence" value="ECO:0007669"/>
    <property type="project" value="UniProtKB-ARBA"/>
</dbReference>
<dbReference type="SMART" id="SM00408">
    <property type="entry name" value="IGc2"/>
    <property type="match status" value="4"/>
</dbReference>
<protein>
    <recommendedName>
        <fullName evidence="8">Myomesin-1</fullName>
    </recommendedName>
    <alternativeName>
        <fullName evidence="9">Myomesin family member 1</fullName>
    </alternativeName>
</protein>